<comment type="similarity">
    <text evidence="5">Belongs to the WD repeat STRAP family.</text>
</comment>
<dbReference type="PANTHER" id="PTHR19877:SF13">
    <property type="entry name" value="SERINE-THREONINE KINASE RECEPTOR-ASSOCIATED PROTEIN"/>
    <property type="match status" value="1"/>
</dbReference>
<name>A0AAN7TWF2_9MYCE</name>
<evidence type="ECO:0000313" key="10">
    <source>
        <dbReference type="Proteomes" id="UP001344447"/>
    </source>
</evidence>
<dbReference type="InterPro" id="IPR019775">
    <property type="entry name" value="WD40_repeat_CS"/>
</dbReference>
<dbReference type="InterPro" id="IPR001680">
    <property type="entry name" value="WD40_rpt"/>
</dbReference>
<feature type="repeat" description="WD" evidence="7">
    <location>
        <begin position="52"/>
        <end position="93"/>
    </location>
</feature>
<keyword evidence="4" id="KW-0508">mRNA splicing</keyword>
<dbReference type="SUPFAM" id="SSF50978">
    <property type="entry name" value="WD40 repeat-like"/>
    <property type="match status" value="1"/>
</dbReference>
<dbReference type="EMBL" id="JAVFKY010000002">
    <property type="protein sequence ID" value="KAK5580277.1"/>
    <property type="molecule type" value="Genomic_DNA"/>
</dbReference>
<keyword evidence="10" id="KW-1185">Reference proteome</keyword>
<keyword evidence="2" id="KW-0507">mRNA processing</keyword>
<dbReference type="SMART" id="SM00320">
    <property type="entry name" value="WD40"/>
    <property type="match status" value="7"/>
</dbReference>
<evidence type="ECO:0000256" key="6">
    <source>
        <dbReference type="ARBA" id="ARBA00040390"/>
    </source>
</evidence>
<evidence type="ECO:0000256" key="5">
    <source>
        <dbReference type="ARBA" id="ARBA00038394"/>
    </source>
</evidence>
<evidence type="ECO:0000256" key="7">
    <source>
        <dbReference type="PROSITE-ProRule" id="PRU00221"/>
    </source>
</evidence>
<dbReference type="PANTHER" id="PTHR19877">
    <property type="entry name" value="EUKARYOTIC TRANSLATION INITIATION FACTOR 3 SUBUNIT I"/>
    <property type="match status" value="1"/>
</dbReference>
<accession>A0AAN7TWF2</accession>
<dbReference type="PRINTS" id="PR00320">
    <property type="entry name" value="GPROTEINBRPT"/>
</dbReference>
<dbReference type="InterPro" id="IPR015943">
    <property type="entry name" value="WD40/YVTN_repeat-like_dom_sf"/>
</dbReference>
<reference evidence="9 10" key="1">
    <citation type="submission" date="2023-11" db="EMBL/GenBank/DDBJ databases">
        <title>Dfirmibasis_genome.</title>
        <authorList>
            <person name="Edelbroek B."/>
            <person name="Kjellin J."/>
            <person name="Jerlstrom-Hultqvist J."/>
            <person name="Soderbom F."/>
        </authorList>
    </citation>
    <scope>NUCLEOTIDE SEQUENCE [LARGE SCALE GENOMIC DNA]</scope>
    <source>
        <strain evidence="9 10">TNS-C-14</strain>
    </source>
</reference>
<dbReference type="GO" id="GO:0000387">
    <property type="term" value="P:spliceosomal snRNP assembly"/>
    <property type="evidence" value="ECO:0007669"/>
    <property type="project" value="TreeGrafter"/>
</dbReference>
<evidence type="ECO:0000313" key="9">
    <source>
        <dbReference type="EMBL" id="KAK5580277.1"/>
    </source>
</evidence>
<dbReference type="AlphaFoldDB" id="A0AAN7TWF2"/>
<evidence type="ECO:0000259" key="8">
    <source>
        <dbReference type="Pfam" id="PF08662"/>
    </source>
</evidence>
<dbReference type="CDD" id="cd00200">
    <property type="entry name" value="WD40"/>
    <property type="match status" value="1"/>
</dbReference>
<evidence type="ECO:0000256" key="3">
    <source>
        <dbReference type="ARBA" id="ARBA00022737"/>
    </source>
</evidence>
<dbReference type="InterPro" id="IPR020472">
    <property type="entry name" value="WD40_PAC1"/>
</dbReference>
<sequence>MRQPLICSGHSRPVSDLAFSNENSDGSFIVSACLDGSPMLRNGENGDWIGTFEGHKGAVWSSRFNSTASQALTASADYTVKLWDTLNGSEILSIEHQSIVKTADFSNNNSRVVTGGSEKILRIFDLERPNDPLLQISGHTNTIKTATWSVHNDDIVLSGGLDEVIRIWDLRSGTQVSLCAKSSITSMEFSKDRRFLVTTAGNEVTFWDAQSFYPLKVYSLPFEVNCASLHPDNSKFIAGGSDFWVHVYDFGTGNEIEVNKGHHGPVNCCRFSPDGASFASGSLDGTIRLWKGM</sequence>
<keyword evidence="1 7" id="KW-0853">WD repeat</keyword>
<protein>
    <recommendedName>
        <fullName evidence="6">Serine-threonine kinase receptor-associated protein</fullName>
    </recommendedName>
</protein>
<evidence type="ECO:0000256" key="1">
    <source>
        <dbReference type="ARBA" id="ARBA00022574"/>
    </source>
</evidence>
<organism evidence="9 10">
    <name type="scientific">Dictyostelium firmibasis</name>
    <dbReference type="NCBI Taxonomy" id="79012"/>
    <lineage>
        <taxon>Eukaryota</taxon>
        <taxon>Amoebozoa</taxon>
        <taxon>Evosea</taxon>
        <taxon>Eumycetozoa</taxon>
        <taxon>Dictyostelia</taxon>
        <taxon>Dictyosteliales</taxon>
        <taxon>Dictyosteliaceae</taxon>
        <taxon>Dictyostelium</taxon>
    </lineage>
</organism>
<dbReference type="GO" id="GO:0003723">
    <property type="term" value="F:RNA binding"/>
    <property type="evidence" value="ECO:0007669"/>
    <property type="project" value="TreeGrafter"/>
</dbReference>
<feature type="repeat" description="WD" evidence="7">
    <location>
        <begin position="136"/>
        <end position="178"/>
    </location>
</feature>
<dbReference type="InterPro" id="IPR036322">
    <property type="entry name" value="WD40_repeat_dom_sf"/>
</dbReference>
<dbReference type="PROSITE" id="PS50082">
    <property type="entry name" value="WD_REPEATS_2"/>
    <property type="match status" value="3"/>
</dbReference>
<proteinExistence type="inferred from homology"/>
<dbReference type="Pfam" id="PF08662">
    <property type="entry name" value="eIF2A"/>
    <property type="match status" value="1"/>
</dbReference>
<feature type="domain" description="Translation initiation factor beta propellor-like" evidence="8">
    <location>
        <begin position="88"/>
        <end position="200"/>
    </location>
</feature>
<evidence type="ECO:0000256" key="4">
    <source>
        <dbReference type="ARBA" id="ARBA00023187"/>
    </source>
</evidence>
<dbReference type="Pfam" id="PF00400">
    <property type="entry name" value="WD40"/>
    <property type="match status" value="4"/>
</dbReference>
<dbReference type="InterPro" id="IPR013979">
    <property type="entry name" value="TIF_beta_prop-like"/>
</dbReference>
<dbReference type="PROSITE" id="PS00678">
    <property type="entry name" value="WD_REPEATS_1"/>
    <property type="match status" value="1"/>
</dbReference>
<feature type="repeat" description="WD" evidence="7">
    <location>
        <begin position="259"/>
        <end position="293"/>
    </location>
</feature>
<keyword evidence="3" id="KW-0677">Repeat</keyword>
<gene>
    <name evidence="9" type="ORF">RB653_000292</name>
</gene>
<comment type="caution">
    <text evidence="9">The sequence shown here is derived from an EMBL/GenBank/DDBJ whole genome shotgun (WGS) entry which is preliminary data.</text>
</comment>
<dbReference type="PROSITE" id="PS50294">
    <property type="entry name" value="WD_REPEATS_REGION"/>
    <property type="match status" value="3"/>
</dbReference>
<dbReference type="GO" id="GO:0032797">
    <property type="term" value="C:SMN complex"/>
    <property type="evidence" value="ECO:0007669"/>
    <property type="project" value="TreeGrafter"/>
</dbReference>
<evidence type="ECO:0000256" key="2">
    <source>
        <dbReference type="ARBA" id="ARBA00022664"/>
    </source>
</evidence>
<dbReference type="Proteomes" id="UP001344447">
    <property type="component" value="Unassembled WGS sequence"/>
</dbReference>
<dbReference type="Gene3D" id="2.130.10.10">
    <property type="entry name" value="YVTN repeat-like/Quinoprotein amine dehydrogenase"/>
    <property type="match status" value="1"/>
</dbReference>